<comment type="function">
    <text evidence="6">Non catalytic subunit of RNase H2, an endonuclease that specifically degrades the RNA of RNA:DNA hybrids. Participates in DNA replication, possibly by mediating the removal of lagging-strand Okazaki fragment RNA primers during DNA replication. Mediates the excision of single ribonucleotides from DNA:RNA duplexes.</text>
</comment>
<dbReference type="GO" id="GO:0032299">
    <property type="term" value="C:ribonuclease H2 complex"/>
    <property type="evidence" value="ECO:0007669"/>
    <property type="project" value="InterPro"/>
</dbReference>
<feature type="domain" description="Ribonuclease H2 subunit B wHTH" evidence="9">
    <location>
        <begin position="114"/>
        <end position="235"/>
    </location>
</feature>
<dbReference type="CDD" id="cd09270">
    <property type="entry name" value="RNase_H2-B"/>
    <property type="match status" value="1"/>
</dbReference>
<dbReference type="OrthoDB" id="29098at2759"/>
<dbReference type="RefSeq" id="XP_011205547.2">
    <property type="nucleotide sequence ID" value="XM_011207245.4"/>
</dbReference>
<dbReference type="InterPro" id="IPR019024">
    <property type="entry name" value="RNase_H2_suB_wHTH"/>
</dbReference>
<evidence type="ECO:0000256" key="8">
    <source>
        <dbReference type="SAM" id="MobiDB-lite"/>
    </source>
</evidence>
<dbReference type="Pfam" id="PF17745">
    <property type="entry name" value="Ydr279_N"/>
    <property type="match status" value="1"/>
</dbReference>
<organism evidence="11">
    <name type="scientific">Bactrocera dorsalis</name>
    <name type="common">Oriental fruit fly</name>
    <name type="synonym">Dacus dorsalis</name>
    <dbReference type="NCBI Taxonomy" id="27457"/>
    <lineage>
        <taxon>Eukaryota</taxon>
        <taxon>Metazoa</taxon>
        <taxon>Ecdysozoa</taxon>
        <taxon>Arthropoda</taxon>
        <taxon>Hexapoda</taxon>
        <taxon>Insecta</taxon>
        <taxon>Pterygota</taxon>
        <taxon>Neoptera</taxon>
        <taxon>Endopterygota</taxon>
        <taxon>Diptera</taxon>
        <taxon>Brachycera</taxon>
        <taxon>Muscomorpha</taxon>
        <taxon>Tephritoidea</taxon>
        <taxon>Tephritidae</taxon>
        <taxon>Bactrocera</taxon>
        <taxon>Bactrocera</taxon>
    </lineage>
</organism>
<keyword evidence="5" id="KW-0539">Nucleus</keyword>
<name>A0A034WMG7_BACDO</name>
<evidence type="ECO:0000259" key="10">
    <source>
        <dbReference type="Pfam" id="PF17745"/>
    </source>
</evidence>
<dbReference type="GO" id="GO:0006401">
    <property type="term" value="P:RNA catabolic process"/>
    <property type="evidence" value="ECO:0007669"/>
    <property type="project" value="TreeGrafter"/>
</dbReference>
<comment type="subcellular location">
    <subcellularLocation>
        <location evidence="1">Nucleus</location>
    </subcellularLocation>
</comment>
<dbReference type="Gene3D" id="1.10.20.120">
    <property type="match status" value="1"/>
</dbReference>
<sequence length="358" mass="40375">MSKKSTRSSKPTEETVVPAAKAPALYKVMFISKELLEDPENELTLEYFYHPGKGKPTLFITKSNTELMEVKEFAEPRRCWLINNDVCSNGRIYMTSPIDITLLALHHIRLHCSQKALALDDIGEADDKSTLRLLREFIRGEEHLRCIADVKKANGMVFYKYNAEKTLAWLAIKTRRVTEKLRSIGVHCGQSAMSKNYVRGELEGENREESDMDYLRMACDIVGDYLDEDLYEELKKYLDIPEEKPLTTAPKKEEKEKGGKKRKSLQQLNSNENKKIKLEDKGKNATDKLKSSGLVDGSPTNDHSRPNSSSSEEVSPLSVVQAPITPSPVKERNLTAKEKALAKSAKGTKSIASFFSKK</sequence>
<evidence type="ECO:0000256" key="6">
    <source>
        <dbReference type="ARBA" id="ARBA00024778"/>
    </source>
</evidence>
<dbReference type="FunFam" id="1.10.20.120:FF:000002">
    <property type="entry name" value="Ribonuclease H2 subunit B"/>
    <property type="match status" value="1"/>
</dbReference>
<feature type="compositionally biased region" description="Low complexity" evidence="8">
    <location>
        <begin position="306"/>
        <end position="320"/>
    </location>
</feature>
<dbReference type="AlphaFoldDB" id="A0A034WMG7"/>
<evidence type="ECO:0000256" key="4">
    <source>
        <dbReference type="ARBA" id="ARBA00019062"/>
    </source>
</evidence>
<dbReference type="PANTHER" id="PTHR13383">
    <property type="entry name" value="RIBONUCLEASE H2 SUBUNIT B"/>
    <property type="match status" value="1"/>
</dbReference>
<evidence type="ECO:0000256" key="5">
    <source>
        <dbReference type="ARBA" id="ARBA00023242"/>
    </source>
</evidence>
<dbReference type="Pfam" id="PF09468">
    <property type="entry name" value="RNase_H2-Ydr279"/>
    <property type="match status" value="1"/>
</dbReference>
<feature type="domain" description="Rnh202 triple barrel" evidence="10">
    <location>
        <begin position="42"/>
        <end position="99"/>
    </location>
</feature>
<accession>A0A034WMG7</accession>
<evidence type="ECO:0000256" key="7">
    <source>
        <dbReference type="ARBA" id="ARBA00033464"/>
    </source>
</evidence>
<protein>
    <recommendedName>
        <fullName evidence="4">Ribonuclease H2 subunit B</fullName>
    </recommendedName>
    <alternativeName>
        <fullName evidence="7">Ribonuclease HI subunit B</fullName>
    </alternativeName>
</protein>
<comment type="similarity">
    <text evidence="2">Belongs to the RNase H2 subunit B family.</text>
</comment>
<evidence type="ECO:0000256" key="2">
    <source>
        <dbReference type="ARBA" id="ARBA00009823"/>
    </source>
</evidence>
<dbReference type="PANTHER" id="PTHR13383:SF11">
    <property type="entry name" value="RIBONUCLEASE H2 SUBUNIT B"/>
    <property type="match status" value="1"/>
</dbReference>
<feature type="compositionally biased region" description="Basic and acidic residues" evidence="8">
    <location>
        <begin position="246"/>
        <end position="257"/>
    </location>
</feature>
<dbReference type="InterPro" id="IPR041195">
    <property type="entry name" value="Rnh202_N"/>
</dbReference>
<evidence type="ECO:0000256" key="1">
    <source>
        <dbReference type="ARBA" id="ARBA00004123"/>
    </source>
</evidence>
<proteinExistence type="inferred from homology"/>
<evidence type="ECO:0000259" key="9">
    <source>
        <dbReference type="Pfam" id="PF09468"/>
    </source>
</evidence>
<gene>
    <name evidence="11" type="primary">RNH2B</name>
</gene>
<dbReference type="Gene3D" id="2.20.25.530">
    <property type="match status" value="1"/>
</dbReference>
<dbReference type="EMBL" id="GAKP01003108">
    <property type="protein sequence ID" value="JAC55844.1"/>
    <property type="molecule type" value="Transcribed_RNA"/>
</dbReference>
<evidence type="ECO:0000256" key="3">
    <source>
        <dbReference type="ARBA" id="ARBA00011277"/>
    </source>
</evidence>
<dbReference type="GeneID" id="105227746"/>
<feature type="region of interest" description="Disordered" evidence="8">
    <location>
        <begin position="246"/>
        <end position="335"/>
    </location>
</feature>
<feature type="compositionally biased region" description="Basic and acidic residues" evidence="8">
    <location>
        <begin position="272"/>
        <end position="290"/>
    </location>
</feature>
<evidence type="ECO:0000313" key="11">
    <source>
        <dbReference type="EMBL" id="JAC55844.1"/>
    </source>
</evidence>
<dbReference type="KEGG" id="bdr:105227746"/>
<dbReference type="GO" id="GO:0005654">
    <property type="term" value="C:nucleoplasm"/>
    <property type="evidence" value="ECO:0007669"/>
    <property type="project" value="TreeGrafter"/>
</dbReference>
<dbReference type="InterPro" id="IPR040456">
    <property type="entry name" value="RNase_H2_suB"/>
</dbReference>
<reference evidence="11" key="1">
    <citation type="journal article" date="2014" name="BMC Genomics">
        <title>Characterizing the developmental transcriptome of the oriental fruit fly, Bactrocera dorsalis (Diptera: Tephritidae) through comparative genomic analysis with Drosophila melanogaster utilizing modENCODE datasets.</title>
        <authorList>
            <person name="Geib S.M."/>
            <person name="Calla B."/>
            <person name="Hall B."/>
            <person name="Hou S."/>
            <person name="Manoukis N.C."/>
        </authorList>
    </citation>
    <scope>NUCLEOTIDE SEQUENCE</scope>
    <source>
        <strain evidence="11">Punador</strain>
    </source>
</reference>
<comment type="subunit">
    <text evidence="3">The RNase H2 complex is a heterotrimer composed of the catalytic subunit RNASEH2A and the non-catalytic subunits RNASEH2B and RNASEH2C.</text>
</comment>